<dbReference type="SUPFAM" id="SSF52266">
    <property type="entry name" value="SGNH hydrolase"/>
    <property type="match status" value="1"/>
</dbReference>
<evidence type="ECO:0000313" key="3">
    <source>
        <dbReference type="EMBL" id="CYU34389.1"/>
    </source>
</evidence>
<evidence type="ECO:0000256" key="1">
    <source>
        <dbReference type="SAM" id="Phobius"/>
    </source>
</evidence>
<accession>A0A0Z8CZH2</accession>
<dbReference type="GO" id="GO:0004622">
    <property type="term" value="F:phosphatidylcholine lysophospholipase activity"/>
    <property type="evidence" value="ECO:0007669"/>
    <property type="project" value="TreeGrafter"/>
</dbReference>
<dbReference type="PANTHER" id="PTHR30383:SF27">
    <property type="entry name" value="SPORE GERMINATION LIPASE LIPC"/>
    <property type="match status" value="1"/>
</dbReference>
<gene>
    <name evidence="5" type="ORF">EJA00_05275</name>
    <name evidence="3" type="ORF">ERS132385_00580</name>
    <name evidence="4" type="ORF">NOL13_04245</name>
</gene>
<protein>
    <submittedName>
        <fullName evidence="5">GDSL family lipase</fullName>
    </submittedName>
    <submittedName>
        <fullName evidence="3">Lysophospholipase L1 and related esterases</fullName>
    </submittedName>
    <submittedName>
        <fullName evidence="4">SGNH/GDSL hydrolase family protein</fullName>
    </submittedName>
</protein>
<evidence type="ECO:0000259" key="2">
    <source>
        <dbReference type="Pfam" id="PF13472"/>
    </source>
</evidence>
<dbReference type="Pfam" id="PF13472">
    <property type="entry name" value="Lipase_GDSL_2"/>
    <property type="match status" value="1"/>
</dbReference>
<dbReference type="AlphaFoldDB" id="A0A0Z8CZH2"/>
<evidence type="ECO:0000313" key="6">
    <source>
        <dbReference type="Proteomes" id="UP000073434"/>
    </source>
</evidence>
<keyword evidence="1" id="KW-0812">Transmembrane</keyword>
<reference evidence="4" key="4">
    <citation type="submission" date="2022-07" db="EMBL/GenBank/DDBJ databases">
        <title>Whole Genome Sequencing of Streptococcus suis.</title>
        <authorList>
            <person name="Dai X."/>
            <person name="Huang J."/>
            <person name="Wang L."/>
        </authorList>
    </citation>
    <scope>NUCLEOTIDE SEQUENCE</scope>
    <source>
        <strain evidence="4">XNB2</strain>
    </source>
</reference>
<name>A0A0Z8CZH2_STRSU</name>
<dbReference type="EMBL" id="JANFMP010000005">
    <property type="protein sequence ID" value="MDG4526626.1"/>
    <property type="molecule type" value="Genomic_DNA"/>
</dbReference>
<feature type="domain" description="SGNH hydrolase-type esterase" evidence="2">
    <location>
        <begin position="52"/>
        <end position="259"/>
    </location>
</feature>
<evidence type="ECO:0000313" key="7">
    <source>
        <dbReference type="Proteomes" id="UP000273973"/>
    </source>
</evidence>
<dbReference type="PANTHER" id="PTHR30383">
    <property type="entry name" value="THIOESTERASE 1/PROTEASE 1/LYSOPHOSPHOLIPASE L1"/>
    <property type="match status" value="1"/>
</dbReference>
<evidence type="ECO:0000313" key="5">
    <source>
        <dbReference type="EMBL" id="RRR48991.1"/>
    </source>
</evidence>
<dbReference type="EMBL" id="RSDG01000028">
    <property type="protein sequence ID" value="RRR48991.1"/>
    <property type="molecule type" value="Genomic_DNA"/>
</dbReference>
<dbReference type="InterPro" id="IPR051532">
    <property type="entry name" value="Ester_Hydrolysis_Enzymes"/>
</dbReference>
<dbReference type="Proteomes" id="UP000073434">
    <property type="component" value="Unassembled WGS sequence"/>
</dbReference>
<evidence type="ECO:0000313" key="4">
    <source>
        <dbReference type="EMBL" id="MDG4526626.1"/>
    </source>
</evidence>
<dbReference type="Gene3D" id="3.40.50.1110">
    <property type="entry name" value="SGNH hydrolase"/>
    <property type="match status" value="1"/>
</dbReference>
<keyword evidence="1" id="KW-1133">Transmembrane helix</keyword>
<dbReference type="InterPro" id="IPR036514">
    <property type="entry name" value="SGNH_hydro_sf"/>
</dbReference>
<dbReference type="Proteomes" id="UP001152875">
    <property type="component" value="Unassembled WGS sequence"/>
</dbReference>
<keyword evidence="1" id="KW-0472">Membrane</keyword>
<dbReference type="EMBL" id="FIFW01000004">
    <property type="protein sequence ID" value="CYU34389.1"/>
    <property type="molecule type" value="Genomic_DNA"/>
</dbReference>
<dbReference type="InterPro" id="IPR013830">
    <property type="entry name" value="SGNH_hydro"/>
</dbReference>
<dbReference type="Proteomes" id="UP000273973">
    <property type="component" value="Unassembled WGS sequence"/>
</dbReference>
<feature type="transmembrane region" description="Helical" evidence="1">
    <location>
        <begin position="6"/>
        <end position="28"/>
    </location>
</feature>
<reference evidence="5 7" key="2">
    <citation type="submission" date="2018-11" db="EMBL/GenBank/DDBJ databases">
        <authorList>
            <person name="Stevens M.J."/>
            <person name="Cernela N."/>
            <person name="Spoerry Serrano N."/>
            <person name="Schmitt S."/>
            <person name="Schrenzel J."/>
            <person name="Stephan R."/>
        </authorList>
    </citation>
    <scope>NUCLEOTIDE SEQUENCE [LARGE SCALE GENOMIC DNA]</scope>
    <source>
        <strain evidence="5 7">SS1014</strain>
    </source>
</reference>
<dbReference type="RefSeq" id="WP_029179924.1">
    <property type="nucleotide sequence ID" value="NZ_CEEW01000042.1"/>
</dbReference>
<reference evidence="5 7" key="3">
    <citation type="submission" date="2018-12" db="EMBL/GenBank/DDBJ databases">
        <title>Whole-genome sequences of fifteen clinical Streptococcus suis strains isolated from pigs between 2006 and 2018.</title>
        <authorList>
            <person name="Stevens M.J.A."/>
            <person name="Cernela N."/>
            <person name="Spoerry Serrano N."/>
            <person name="Schmitt S."/>
            <person name="Schrenzel J."/>
            <person name="Stephan R."/>
        </authorList>
    </citation>
    <scope>NUCLEOTIDE SEQUENCE [LARGE SCALE GENOMIC DNA]</scope>
    <source>
        <strain evidence="5 7">SS1014</strain>
    </source>
</reference>
<dbReference type="CDD" id="cd04506">
    <property type="entry name" value="SGNH_hydrolase_YpmR_like"/>
    <property type="match status" value="1"/>
</dbReference>
<sequence length="277" mass="31286">MNNRKLIQGFVFFFLAILGSIFLFHQLIPVASSRISRQELTVSEKISFRYVALGDSLTEGVGDTTGQGGFVPLLAQSLTNDYGYEVDYKNFGVSGNTSNQILKRMKEDGELISYLKTADLLTLTVGGNDLRKAIIKNIANLKVSTFDKPAKDYGKRLDTIIKTARKNNPNLPIYVVGIYNPLYLNFPELTEMQTIVDNWNTMTEQITEKYQDVYFVPINDLLYKGLEGEAGISQNGSQVTNNLLYEEDSFHPNNTGYEIMKKAILERMNETTESWEP</sequence>
<reference evidence="3 6" key="1">
    <citation type="submission" date="2016-02" db="EMBL/GenBank/DDBJ databases">
        <authorList>
            <consortium name="Pathogen Informatics"/>
        </authorList>
    </citation>
    <scope>NUCLEOTIDE SEQUENCE [LARGE SCALE GENOMIC DNA]</scope>
    <source>
        <strain evidence="3 6">LSS23</strain>
    </source>
</reference>
<proteinExistence type="predicted"/>
<organism evidence="3 6">
    <name type="scientific">Streptococcus suis</name>
    <dbReference type="NCBI Taxonomy" id="1307"/>
    <lineage>
        <taxon>Bacteria</taxon>
        <taxon>Bacillati</taxon>
        <taxon>Bacillota</taxon>
        <taxon>Bacilli</taxon>
        <taxon>Lactobacillales</taxon>
        <taxon>Streptococcaceae</taxon>
        <taxon>Streptococcus</taxon>
    </lineage>
</organism>
<keyword evidence="4" id="KW-0378">Hydrolase</keyword>